<dbReference type="InterPro" id="IPR017601">
    <property type="entry name" value="DGQHR-contain_dom"/>
</dbReference>
<dbReference type="Proteomes" id="UP000309676">
    <property type="component" value="Unassembled WGS sequence"/>
</dbReference>
<organism evidence="1 2">
    <name type="scientific">Paenibacillus antri</name>
    <dbReference type="NCBI Taxonomy" id="2582848"/>
    <lineage>
        <taxon>Bacteria</taxon>
        <taxon>Bacillati</taxon>
        <taxon>Bacillota</taxon>
        <taxon>Bacilli</taxon>
        <taxon>Bacillales</taxon>
        <taxon>Paenibacillaceae</taxon>
        <taxon>Paenibacillus</taxon>
    </lineage>
</organism>
<reference evidence="1 2" key="1">
    <citation type="submission" date="2019-05" db="EMBL/GenBank/DDBJ databases">
        <authorList>
            <person name="Narsing Rao M.P."/>
            <person name="Li W.J."/>
        </authorList>
    </citation>
    <scope>NUCLEOTIDE SEQUENCE [LARGE SCALE GENOMIC DNA]</scope>
    <source>
        <strain evidence="1 2">SYSU_K30003</strain>
    </source>
</reference>
<dbReference type="Pfam" id="PF14072">
    <property type="entry name" value="DndB"/>
    <property type="match status" value="1"/>
</dbReference>
<protein>
    <submittedName>
        <fullName evidence="1">DGQHR domain-containing protein</fullName>
    </submittedName>
</protein>
<evidence type="ECO:0000313" key="1">
    <source>
        <dbReference type="EMBL" id="TLS54131.1"/>
    </source>
</evidence>
<evidence type="ECO:0000313" key="2">
    <source>
        <dbReference type="Proteomes" id="UP000309676"/>
    </source>
</evidence>
<keyword evidence="2" id="KW-1185">Reference proteome</keyword>
<dbReference type="CDD" id="cd16413">
    <property type="entry name" value="DGQHR_domain"/>
    <property type="match status" value="1"/>
</dbReference>
<comment type="caution">
    <text evidence="1">The sequence shown here is derived from an EMBL/GenBank/DDBJ whole genome shotgun (WGS) entry which is preliminary data.</text>
</comment>
<proteinExistence type="predicted"/>
<dbReference type="NCBIfam" id="TIGR03187">
    <property type="entry name" value="DGQHR"/>
    <property type="match status" value="1"/>
</dbReference>
<dbReference type="OrthoDB" id="9789139at2"/>
<dbReference type="RefSeq" id="WP_138191941.1">
    <property type="nucleotide sequence ID" value="NZ_VCIW01000001.1"/>
</dbReference>
<dbReference type="AlphaFoldDB" id="A0A5R9GEC8"/>
<gene>
    <name evidence="1" type="ORF">FE782_01940</name>
</gene>
<accession>A0A5R9GEC8</accession>
<dbReference type="EMBL" id="VCIW01000001">
    <property type="protein sequence ID" value="TLS54131.1"/>
    <property type="molecule type" value="Genomic_DNA"/>
</dbReference>
<sequence>MTTYRLEVMRTIQKNQEIFTGFLTKELAQSLTFCDHYPPAPNRLGYQRPPEKKRAIDFAAYLNKNPAGFLTPILLNSREKLGFFPFNTSTSSSFGYVSINGGQNLSIIDGQHRTIGILEHFEQGIEIPFLLFNYLDTEYEEDLFITINREQKKVSMSHVYFVGHKNDVLSELVIRLESDPDSPWYHNVNLVGARGTKRPVSLQSLRASLEELFQSGEVKMLDLEKQYRLAIDFWDVVAQVWPEAWSATRNSLLKKSMGTLAVSKLGSYLIPLVLKRELGEIDKAQLHEYLMRAKHVNWMSDGDFKGYSSRQASDMVKTQLDALIFSPTGAC</sequence>
<dbReference type="InterPro" id="IPR017642">
    <property type="entry name" value="DNA_S_mod_DndB"/>
</dbReference>
<name>A0A5R9GEC8_9BACL</name>